<dbReference type="SUPFAM" id="SSF52335">
    <property type="entry name" value="Methylglyoxal synthase-like"/>
    <property type="match status" value="1"/>
</dbReference>
<keyword evidence="13 18" id="KW-0665">Pyrimidine biosynthesis</keyword>
<comment type="function">
    <text evidence="16 18">Large subunit of the glutamine-dependent carbamoyl phosphate synthetase (CPSase). CPSase catalyzes the formation of carbamoyl phosphate from the ammonia moiety of glutamine, carbonate, and phosphate donated by ATP, constituting the first step of 2 biosynthetic pathways, one leading to arginine and/or urea and the other to pyrimidine nucleotides. The large subunit (synthetase) binds the substrates ammonia (free or transferred from glutamine from the small subunit), hydrogencarbonate and ATP and carries out an ATP-coupled ligase reaction, activating hydrogencarbonate by forming carboxy phosphate which reacts with ammonia to form carbamoyl phosphate.</text>
</comment>
<feature type="binding site" evidence="18">
    <location>
        <position position="243"/>
    </location>
    <ligand>
        <name>ATP</name>
        <dbReference type="ChEBI" id="CHEBI:30616"/>
        <label>1</label>
    </ligand>
</feature>
<dbReference type="Gene3D" id="3.40.50.20">
    <property type="match status" value="2"/>
</dbReference>
<feature type="binding site" evidence="18">
    <location>
        <position position="838"/>
    </location>
    <ligand>
        <name>ATP</name>
        <dbReference type="ChEBI" id="CHEBI:30616"/>
        <label>2</label>
    </ligand>
</feature>
<dbReference type="SMART" id="SM01096">
    <property type="entry name" value="CPSase_L_D3"/>
    <property type="match status" value="1"/>
</dbReference>
<dbReference type="InterPro" id="IPR006275">
    <property type="entry name" value="CPSase_lsu"/>
</dbReference>
<feature type="binding site" evidence="18">
    <location>
        <position position="297"/>
    </location>
    <ligand>
        <name>ATP</name>
        <dbReference type="ChEBI" id="CHEBI:30616"/>
        <label>1</label>
    </ligand>
</feature>
<evidence type="ECO:0000256" key="11">
    <source>
        <dbReference type="ARBA" id="ARBA00022840"/>
    </source>
</evidence>
<keyword evidence="12" id="KW-0460">Magnesium</keyword>
<feature type="binding site" evidence="18">
    <location>
        <position position="838"/>
    </location>
    <ligand>
        <name>Mg(2+)</name>
        <dbReference type="ChEBI" id="CHEBI:18420"/>
        <label>3</label>
    </ligand>
</feature>
<evidence type="ECO:0000256" key="14">
    <source>
        <dbReference type="ARBA" id="ARBA00023211"/>
    </source>
</evidence>
<feature type="binding site" evidence="18">
    <location>
        <position position="297"/>
    </location>
    <ligand>
        <name>Mg(2+)</name>
        <dbReference type="ChEBI" id="CHEBI:18420"/>
        <label>2</label>
    </ligand>
</feature>
<dbReference type="InterPro" id="IPR011607">
    <property type="entry name" value="MGS-like_dom"/>
</dbReference>
<feature type="binding site" evidence="18">
    <location>
        <position position="838"/>
    </location>
    <ligand>
        <name>Mg(2+)</name>
        <dbReference type="ChEBI" id="CHEBI:18420"/>
        <label>4</label>
    </ligand>
</feature>
<comment type="domain">
    <text evidence="18">The large subunit is composed of 2 ATP-grasp domains that are involved in binding the 2 ATP molecules needed for carbamoyl phosphate synthesis. The N-terminal ATP-grasp domain (referred to as the carboxyphosphate synthetic component) catalyzes the ATP-dependent phosphorylation of hydrogencarbonate to carboxyphosphate and the subsequent nucleophilic attack by ammonia to form a carbamate intermediate. The C-terminal ATP-grasp domain (referred to as the carbamoyl phosphate synthetic component) then catalyzes the phosphorylation of carbamate with the second ATP to form the end product carbamoyl phosphate. The reactive and unstable enzyme intermediates are sequentially channeled from one active site to the next through the interior of the protein over a distance of at least 96 A.</text>
</comment>
<accession>D7E9M7</accession>
<dbReference type="HAMAP" id="MF_01210_B">
    <property type="entry name" value="CPSase_L_chain_B"/>
    <property type="match status" value="1"/>
</dbReference>
<feature type="binding site" evidence="18">
    <location>
        <position position="297"/>
    </location>
    <ligand>
        <name>Mn(2+)</name>
        <dbReference type="ChEBI" id="CHEBI:29035"/>
        <label>1</label>
    </ligand>
</feature>
<feature type="binding site" evidence="18">
    <location>
        <position position="285"/>
    </location>
    <ligand>
        <name>Mg(2+)</name>
        <dbReference type="ChEBI" id="CHEBI:18420"/>
        <label>1</label>
    </ligand>
</feature>
<dbReference type="GO" id="GO:0044205">
    <property type="term" value="P:'de novo' UMP biosynthetic process"/>
    <property type="evidence" value="ECO:0007669"/>
    <property type="project" value="UniProtKB-UniRule"/>
</dbReference>
<feature type="binding site" evidence="18">
    <location>
        <position position="783"/>
    </location>
    <ligand>
        <name>ATP</name>
        <dbReference type="ChEBI" id="CHEBI:30616"/>
        <label>2</label>
    </ligand>
</feature>
<dbReference type="InterPro" id="IPR005480">
    <property type="entry name" value="CPSase_lsu_oligo"/>
</dbReference>
<evidence type="ECO:0000256" key="8">
    <source>
        <dbReference type="ARBA" id="ARBA00022723"/>
    </source>
</evidence>
<dbReference type="InterPro" id="IPR013815">
    <property type="entry name" value="ATP_grasp_subdomain_1"/>
</dbReference>
<feature type="binding site" evidence="18">
    <location>
        <position position="297"/>
    </location>
    <ligand>
        <name>Mg(2+)</name>
        <dbReference type="ChEBI" id="CHEBI:18420"/>
        <label>1</label>
    </ligand>
</feature>
<dbReference type="InterPro" id="IPR036914">
    <property type="entry name" value="MGS-like_dom_sf"/>
</dbReference>
<evidence type="ECO:0000256" key="4">
    <source>
        <dbReference type="ARBA" id="ARBA00009799"/>
    </source>
</evidence>
<evidence type="ECO:0000256" key="15">
    <source>
        <dbReference type="ARBA" id="ARBA00047359"/>
    </source>
</evidence>
<comment type="catalytic activity">
    <reaction evidence="18">
        <text>hydrogencarbonate + L-glutamine + 2 ATP + H2O = carbamoyl phosphate + L-glutamate + 2 ADP + phosphate + 2 H(+)</text>
        <dbReference type="Rhea" id="RHEA:18633"/>
        <dbReference type="ChEBI" id="CHEBI:15377"/>
        <dbReference type="ChEBI" id="CHEBI:15378"/>
        <dbReference type="ChEBI" id="CHEBI:17544"/>
        <dbReference type="ChEBI" id="CHEBI:29985"/>
        <dbReference type="ChEBI" id="CHEBI:30616"/>
        <dbReference type="ChEBI" id="CHEBI:43474"/>
        <dbReference type="ChEBI" id="CHEBI:58228"/>
        <dbReference type="ChEBI" id="CHEBI:58359"/>
        <dbReference type="ChEBI" id="CHEBI:456216"/>
        <dbReference type="EC" id="6.3.5.5"/>
    </reaction>
</comment>
<dbReference type="InterPro" id="IPR011761">
    <property type="entry name" value="ATP-grasp"/>
</dbReference>
<evidence type="ECO:0000313" key="22">
    <source>
        <dbReference type="Proteomes" id="UP000000391"/>
    </source>
</evidence>
<feature type="binding site" evidence="18">
    <location>
        <position position="712"/>
    </location>
    <ligand>
        <name>ATP</name>
        <dbReference type="ChEBI" id="CHEBI:30616"/>
        <label>2</label>
    </ligand>
</feature>
<keyword evidence="8" id="KW-0479">Metal-binding</keyword>
<dbReference type="PROSITE" id="PS50975">
    <property type="entry name" value="ATP_GRASP"/>
    <property type="match status" value="2"/>
</dbReference>
<evidence type="ECO:0000256" key="3">
    <source>
        <dbReference type="ARBA" id="ARBA00005077"/>
    </source>
</evidence>
<dbReference type="EC" id="6.3.5.5" evidence="18"/>
<dbReference type="NCBIfam" id="NF009455">
    <property type="entry name" value="PRK12815.1"/>
    <property type="match status" value="1"/>
</dbReference>
<dbReference type="UniPathway" id="UPA00070">
    <property type="reaction ID" value="UER00115"/>
</dbReference>
<proteinExistence type="inferred from homology"/>
<feature type="binding site" evidence="18">
    <location>
        <position position="299"/>
    </location>
    <ligand>
        <name>Mn(2+)</name>
        <dbReference type="ChEBI" id="CHEBI:29035"/>
        <label>2</label>
    </ligand>
</feature>
<dbReference type="GO" id="GO:0005524">
    <property type="term" value="F:ATP binding"/>
    <property type="evidence" value="ECO:0007669"/>
    <property type="project" value="UniProtKB-UniRule"/>
</dbReference>
<feature type="binding site" evidence="18">
    <location>
        <position position="751"/>
    </location>
    <ligand>
        <name>ATP</name>
        <dbReference type="ChEBI" id="CHEBI:30616"/>
        <label>2</label>
    </ligand>
</feature>
<evidence type="ECO:0000256" key="10">
    <source>
        <dbReference type="ARBA" id="ARBA00022741"/>
    </source>
</evidence>
<feature type="domain" description="ATP-grasp" evidence="19">
    <location>
        <begin position="676"/>
        <end position="867"/>
    </location>
</feature>
<evidence type="ECO:0000256" key="7">
    <source>
        <dbReference type="ARBA" id="ARBA00022605"/>
    </source>
</evidence>
<dbReference type="Pfam" id="PF25596">
    <property type="entry name" value="CPSase_L_D1"/>
    <property type="match status" value="2"/>
</dbReference>
<feature type="binding site" evidence="18">
    <location>
        <position position="838"/>
    </location>
    <ligand>
        <name>Mn(2+)</name>
        <dbReference type="ChEBI" id="CHEBI:29035"/>
        <label>3</label>
    </ligand>
</feature>
<evidence type="ECO:0000256" key="1">
    <source>
        <dbReference type="ARBA" id="ARBA00001936"/>
    </source>
</evidence>
<evidence type="ECO:0000256" key="17">
    <source>
        <dbReference type="ARBA" id="ARBA00062056"/>
    </source>
</evidence>
<dbReference type="Gene3D" id="3.30.1490.20">
    <property type="entry name" value="ATP-grasp fold, A domain"/>
    <property type="match status" value="1"/>
</dbReference>
<dbReference type="PANTHER" id="PTHR11405">
    <property type="entry name" value="CARBAMOYLTRANSFERASE FAMILY MEMBER"/>
    <property type="match status" value="1"/>
</dbReference>
<feature type="domain" description="ATP-grasp" evidence="19">
    <location>
        <begin position="134"/>
        <end position="326"/>
    </location>
</feature>
<feature type="binding site" evidence="18">
    <location>
        <position position="753"/>
    </location>
    <ligand>
        <name>ATP</name>
        <dbReference type="ChEBI" id="CHEBI:30616"/>
        <label>2</label>
    </ligand>
</feature>
<evidence type="ECO:0000256" key="6">
    <source>
        <dbReference type="ARBA" id="ARBA00022598"/>
    </source>
</evidence>
<feature type="binding site" evidence="18">
    <location>
        <position position="209"/>
    </location>
    <ligand>
        <name>ATP</name>
        <dbReference type="ChEBI" id="CHEBI:30616"/>
        <label>1</label>
    </ligand>
</feature>
<dbReference type="NCBIfam" id="TIGR01369">
    <property type="entry name" value="CPSaseII_lrg"/>
    <property type="match status" value="1"/>
</dbReference>
<dbReference type="HOGENOM" id="CLU_000513_1_3_2"/>
<name>D7E9M7_METEZ</name>
<dbReference type="InterPro" id="IPR036897">
    <property type="entry name" value="CarbamoylP_synth_lsu_oligo_sf"/>
</dbReference>
<feature type="binding site" evidence="18">
    <location>
        <position position="840"/>
    </location>
    <ligand>
        <name>Mn(2+)</name>
        <dbReference type="ChEBI" id="CHEBI:29035"/>
        <label>4</label>
    </ligand>
</feature>
<dbReference type="InterPro" id="IPR005483">
    <property type="entry name" value="CPSase_dom"/>
</dbReference>
<gene>
    <name evidence="18" type="primary">carB</name>
    <name evidence="21" type="ordered locus">Metev_1445</name>
</gene>
<keyword evidence="5 18" id="KW-0055">Arginine biosynthesis</keyword>
<dbReference type="PRINTS" id="PR00098">
    <property type="entry name" value="CPSASE"/>
</dbReference>
<dbReference type="SUPFAM" id="SSF56059">
    <property type="entry name" value="Glutathione synthetase ATP-binding domain-like"/>
    <property type="match status" value="2"/>
</dbReference>
<dbReference type="PROSITE" id="PS00866">
    <property type="entry name" value="CPSASE_1"/>
    <property type="match status" value="1"/>
</dbReference>
<feature type="domain" description="MGS-like" evidence="20">
    <location>
        <begin position="936"/>
        <end position="1076"/>
    </location>
</feature>
<feature type="binding site" evidence="18">
    <location>
        <position position="216"/>
    </location>
    <ligand>
        <name>ATP</name>
        <dbReference type="ChEBI" id="CHEBI:30616"/>
        <label>1</label>
    </ligand>
</feature>
<dbReference type="GO" id="GO:0005737">
    <property type="term" value="C:cytoplasm"/>
    <property type="evidence" value="ECO:0007669"/>
    <property type="project" value="TreeGrafter"/>
</dbReference>
<dbReference type="FunFam" id="3.40.50.20:FF:000001">
    <property type="entry name" value="Carbamoyl-phosphate synthase large chain"/>
    <property type="match status" value="2"/>
</dbReference>
<dbReference type="Gene3D" id="1.10.1030.10">
    <property type="entry name" value="Carbamoyl-phosphate synthetase, large subunit oligomerisation domain"/>
    <property type="match status" value="1"/>
</dbReference>
<evidence type="ECO:0000259" key="19">
    <source>
        <dbReference type="PROSITE" id="PS50975"/>
    </source>
</evidence>
<keyword evidence="10 18" id="KW-0547">Nucleotide-binding</keyword>
<evidence type="ECO:0000259" key="20">
    <source>
        <dbReference type="PROSITE" id="PS51855"/>
    </source>
</evidence>
<feature type="binding site" evidence="18">
    <location>
        <position position="784"/>
    </location>
    <ligand>
        <name>ATP</name>
        <dbReference type="ChEBI" id="CHEBI:30616"/>
        <label>2</label>
    </ligand>
</feature>
<dbReference type="GO" id="GO:0004087">
    <property type="term" value="F:carbamoyl-phosphate synthase (ammonia) activity"/>
    <property type="evidence" value="ECO:0007669"/>
    <property type="project" value="UniProtKB-EC"/>
</dbReference>
<dbReference type="Gene3D" id="3.30.470.20">
    <property type="entry name" value="ATP-grasp fold, B domain"/>
    <property type="match status" value="2"/>
</dbReference>
<dbReference type="NCBIfam" id="NF003671">
    <property type="entry name" value="PRK05294.1"/>
    <property type="match status" value="1"/>
</dbReference>
<dbReference type="GO" id="GO:0006541">
    <property type="term" value="P:glutamine metabolic process"/>
    <property type="evidence" value="ECO:0007669"/>
    <property type="project" value="TreeGrafter"/>
</dbReference>
<evidence type="ECO:0000256" key="12">
    <source>
        <dbReference type="ARBA" id="ARBA00022842"/>
    </source>
</evidence>
<dbReference type="AlphaFoldDB" id="D7E9M7"/>
<dbReference type="STRING" id="644295.Metev_1445"/>
<keyword evidence="9 18" id="KW-0677">Repeat</keyword>
<dbReference type="SMART" id="SM00851">
    <property type="entry name" value="MGS"/>
    <property type="match status" value="1"/>
</dbReference>
<sequence>MMPKQDDIKKVLLIGSGPITIGQAAEFDFSGSQACRALREEGIEVVLVNSNPATIMTDPEMADSVYIEPLEPRVVEKIIERERPDGIIAGLGGQTGLNVTSELSDLGALEKYNVKLLGTPLDAITNTEDRELFKEKMGDIGEKVPQSKAISSLKEAEEMIDELGLPLIVRPAYTLGGAGGGIAHTKEQLFEIVERGLRRSRIHQVLVEESVLGWKEFEYEVMRDSNDTCVIICNMENFDPMGIHTGESIVVTPSQTLSDEEHQMLRSSAINIIRSFGIEGGCNIQFAVKDGDYRVVEVNPRVSRSSALASKATGYPIARVTAKIAIGMTLDEIPNDVTKKTPASFEPTIDYVVTKIPRWPFDKFVTADKTLSTSMKSTGEVMAIGRTIEESMLKAIRSLDIDIQTGVTWDENEIITLLRTPTSNRLFVIFQALRNGFTVEAINQFTGVSTFFLWKIKNIVDMEKSLQEYAESSEVPLNYLCDSKRLGITDSRIAELTDKTEEEIGDTRRDNQIKTTYKMVDTCAAEFAAVTPYYYSSYETMCESEPTDNKKILILGSGPIRIGQGIEFDYCTVHAVSAISEENIESHIINNNPETVSTDYDTSDKLFFEPLTLEDVMNVIEKEQPDGVLVQFGGQTSVNLSLPLQHELERRNDLKTKIFGTSPDKIDTAEDRDKFYALMKELGINQPDGRYALSQGEAINFATEIGYPVLVRPSYVLGGRAMEIVYDEEELKRYLRESVCVSKDNPILIDDFLEGAVEIDVDAVCDGENVLIGAIMEHIEEAGVHSGDSACVIPPQSLTEETMEIVRDYTRKIALSLDVKGLINIQMAKRDGEVYVLEANPRSSRTIPFVSKAVGIPLAKIAAQVIMGHKLKDLGYALDREPDVKHVSVKEVVLPFDKLPGVDPVLGPEMKSTGEVMGVDYNFGRAFFKAQLSADNLLPQTGKVFLSIRDEDKEKIVNVARKMQDAGIELMGTHGTASYLAEHGIIVESVKKVHDGSPNVIDMMRRDEVSLIINTPTSKQSRKDGYQIRRAAVDFKVPYITTIQAAIAAAEAIEAMKNNDITIKSINEYHEEVTQG</sequence>
<dbReference type="PROSITE" id="PS00867">
    <property type="entry name" value="CPSASE_2"/>
    <property type="match status" value="1"/>
</dbReference>
<feature type="binding site" evidence="18">
    <location>
        <position position="826"/>
    </location>
    <ligand>
        <name>Mn(2+)</name>
        <dbReference type="ChEBI" id="CHEBI:29035"/>
        <label>3</label>
    </ligand>
</feature>
<dbReference type="KEGG" id="mev:Metev_1445"/>
<feature type="binding site" evidence="18">
    <location>
        <position position="242"/>
    </location>
    <ligand>
        <name>ATP</name>
        <dbReference type="ChEBI" id="CHEBI:30616"/>
        <label>1</label>
    </ligand>
</feature>
<feature type="binding site" evidence="18">
    <location>
        <position position="826"/>
    </location>
    <ligand>
        <name>Mg(2+)</name>
        <dbReference type="ChEBI" id="CHEBI:18420"/>
        <label>3</label>
    </ligand>
</feature>
<dbReference type="HAMAP" id="MF_01210_A">
    <property type="entry name" value="CPSase_L_chain_A"/>
    <property type="match status" value="1"/>
</dbReference>
<dbReference type="GO" id="GO:0006526">
    <property type="term" value="P:L-arginine biosynthetic process"/>
    <property type="evidence" value="ECO:0007669"/>
    <property type="project" value="UniProtKB-UniRule"/>
</dbReference>
<evidence type="ECO:0000256" key="5">
    <source>
        <dbReference type="ARBA" id="ARBA00022571"/>
    </source>
</evidence>
<comment type="similarity">
    <text evidence="4 18">Belongs to the CarB family.</text>
</comment>
<feature type="binding site" evidence="18">
    <location>
        <position position="826"/>
    </location>
    <ligand>
        <name>ATP</name>
        <dbReference type="ChEBI" id="CHEBI:30616"/>
        <label>2</label>
    </ligand>
</feature>
<dbReference type="FunFam" id="3.30.470.20:FF:000001">
    <property type="entry name" value="Carbamoyl-phosphate synthase large chain"/>
    <property type="match status" value="1"/>
</dbReference>
<feature type="binding site" evidence="18">
    <location>
        <position position="758"/>
    </location>
    <ligand>
        <name>ATP</name>
        <dbReference type="ChEBI" id="CHEBI:30616"/>
        <label>2</label>
    </ligand>
</feature>
<dbReference type="Gene3D" id="3.40.50.1380">
    <property type="entry name" value="Methylglyoxal synthase-like domain"/>
    <property type="match status" value="1"/>
</dbReference>
<feature type="binding site" evidence="18">
    <location>
        <position position="785"/>
    </location>
    <ligand>
        <name>ATP</name>
        <dbReference type="ChEBI" id="CHEBI:30616"/>
        <label>2</label>
    </ligand>
</feature>
<feature type="binding site" evidence="18">
    <location>
        <position position="176"/>
    </location>
    <ligand>
        <name>ATP</name>
        <dbReference type="ChEBI" id="CHEBI:30616"/>
        <label>1</label>
    </ligand>
</feature>
<dbReference type="InterPro" id="IPR016185">
    <property type="entry name" value="PreATP-grasp_dom_sf"/>
</dbReference>
<comment type="subunit">
    <text evidence="17 18">Composed of two chains; the small (or glutamine) chain promotes the hydrolysis of glutamine to ammonia, which is used by the large (or ammonia) chain to synthesize carbamoyl phosphate. Tetramer of heterodimers (alpha,beta)4.</text>
</comment>
<feature type="binding site" evidence="18">
    <location>
        <position position="786"/>
    </location>
    <ligand>
        <name>ATP</name>
        <dbReference type="ChEBI" id="CHEBI:30616"/>
        <label>2</label>
    </ligand>
</feature>
<evidence type="ECO:0000256" key="18">
    <source>
        <dbReference type="HAMAP-Rule" id="MF_01210"/>
    </source>
</evidence>
<comment type="catalytic activity">
    <reaction evidence="15 18">
        <text>hydrogencarbonate + NH4(+) + 2 ATP = carbamoyl phosphate + 2 ADP + phosphate + 2 H(+)</text>
        <dbReference type="Rhea" id="RHEA:18029"/>
        <dbReference type="ChEBI" id="CHEBI:15378"/>
        <dbReference type="ChEBI" id="CHEBI:17544"/>
        <dbReference type="ChEBI" id="CHEBI:28938"/>
        <dbReference type="ChEBI" id="CHEBI:30616"/>
        <dbReference type="ChEBI" id="CHEBI:43474"/>
        <dbReference type="ChEBI" id="CHEBI:58228"/>
        <dbReference type="ChEBI" id="CHEBI:456216"/>
        <dbReference type="EC" id="6.3.4.16"/>
    </reaction>
</comment>
<feature type="binding site" evidence="18">
    <location>
        <position position="130"/>
    </location>
    <ligand>
        <name>ATP</name>
        <dbReference type="ChEBI" id="CHEBI:30616"/>
        <label>1</label>
    </ligand>
</feature>
<feature type="region of interest" description="Allosteric domain" evidence="18">
    <location>
        <begin position="938"/>
        <end position="1076"/>
    </location>
</feature>
<comment type="cofactor">
    <cofactor evidence="18">
        <name>Mg(2+)</name>
        <dbReference type="ChEBI" id="CHEBI:18420"/>
    </cofactor>
    <cofactor evidence="18">
        <name>Mn(2+)</name>
        <dbReference type="ChEBI" id="CHEBI:29035"/>
    </cofactor>
    <text evidence="18">Binds 4 Mg(2+) or Mn(2+) ions per subunit.</text>
</comment>
<feature type="binding site" evidence="18">
    <location>
        <position position="170"/>
    </location>
    <ligand>
        <name>ATP</name>
        <dbReference type="ChEBI" id="CHEBI:30616"/>
        <label>1</label>
    </ligand>
</feature>
<dbReference type="GO" id="GO:0004088">
    <property type="term" value="F:carbamoyl-phosphate synthase (glutamine-hydrolyzing) activity"/>
    <property type="evidence" value="ECO:0007669"/>
    <property type="project" value="UniProtKB-UniRule"/>
</dbReference>
<feature type="binding site" evidence="18">
    <location>
        <position position="211"/>
    </location>
    <ligand>
        <name>ATP</name>
        <dbReference type="ChEBI" id="CHEBI:30616"/>
        <label>1</label>
    </ligand>
</feature>
<keyword evidence="11 18" id="KW-0067">ATP-binding</keyword>
<dbReference type="InterPro" id="IPR005479">
    <property type="entry name" value="CPAse_ATP-bd"/>
</dbReference>
<protein>
    <recommendedName>
        <fullName evidence="18">Carbamoyl phosphate synthase large chain</fullName>
        <ecNumber evidence="18">6.3.4.16</ecNumber>
        <ecNumber evidence="18">6.3.5.5</ecNumber>
    </recommendedName>
    <alternativeName>
        <fullName evidence="18">Carbamoyl phosphate synthetase ammonia chain</fullName>
    </alternativeName>
</protein>
<feature type="binding site" evidence="18">
    <location>
        <position position="244"/>
    </location>
    <ligand>
        <name>ATP</name>
        <dbReference type="ChEBI" id="CHEBI:30616"/>
        <label>1</label>
    </ligand>
</feature>
<feature type="binding site" evidence="18">
    <location>
        <position position="299"/>
    </location>
    <ligand>
        <name>Mg(2+)</name>
        <dbReference type="ChEBI" id="CHEBI:18420"/>
        <label>2</label>
    </ligand>
</feature>
<feature type="binding site" evidence="18">
    <location>
        <position position="838"/>
    </location>
    <ligand>
        <name>Mn(2+)</name>
        <dbReference type="ChEBI" id="CHEBI:29035"/>
        <label>4</label>
    </ligand>
</feature>
<dbReference type="PROSITE" id="PS51855">
    <property type="entry name" value="MGS"/>
    <property type="match status" value="1"/>
</dbReference>
<evidence type="ECO:0000313" key="21">
    <source>
        <dbReference type="EMBL" id="ADI74299.1"/>
    </source>
</evidence>
<dbReference type="PANTHER" id="PTHR11405:SF53">
    <property type="entry name" value="CARBAMOYL-PHOSPHATE SYNTHASE [AMMONIA], MITOCHONDRIAL"/>
    <property type="match status" value="1"/>
</dbReference>
<comment type="pathway">
    <text evidence="3 18">Amino-acid biosynthesis; L-arginine biosynthesis; carbamoyl phosphate from bicarbonate: step 1/1.</text>
</comment>
<feature type="binding site" evidence="18">
    <location>
        <position position="840"/>
    </location>
    <ligand>
        <name>Mg(2+)</name>
        <dbReference type="ChEBI" id="CHEBI:18420"/>
        <label>4</label>
    </ligand>
</feature>
<dbReference type="GO" id="GO:0046872">
    <property type="term" value="F:metal ion binding"/>
    <property type="evidence" value="ECO:0007669"/>
    <property type="project" value="UniProtKB-KW"/>
</dbReference>
<keyword evidence="7 18" id="KW-0028">Amino-acid biosynthesis</keyword>
<evidence type="ECO:0000256" key="2">
    <source>
        <dbReference type="ARBA" id="ARBA00004812"/>
    </source>
</evidence>
<feature type="binding site" evidence="18">
    <location>
        <position position="297"/>
    </location>
    <ligand>
        <name>Mn(2+)</name>
        <dbReference type="ChEBI" id="CHEBI:29035"/>
        <label>2</label>
    </ligand>
</feature>
<evidence type="ECO:0000256" key="9">
    <source>
        <dbReference type="ARBA" id="ARBA00022737"/>
    </source>
</evidence>
<dbReference type="InterPro" id="IPR058047">
    <property type="entry name" value="CPSase_preATP-grasp"/>
</dbReference>
<dbReference type="EC" id="6.3.4.16" evidence="18"/>
<dbReference type="CDD" id="cd01424">
    <property type="entry name" value="MGS_CPS_II"/>
    <property type="match status" value="1"/>
</dbReference>
<reference evidence="21 22" key="1">
    <citation type="submission" date="2010-06" db="EMBL/GenBank/DDBJ databases">
        <title>Complete sequence chromosome of Methanohalobium evestigatum Z-7303.</title>
        <authorList>
            <consortium name="US DOE Joint Genome Institute"/>
            <person name="Lucas S."/>
            <person name="Copeland A."/>
            <person name="Lapidus A."/>
            <person name="Cheng J.-F."/>
            <person name="Bruce D."/>
            <person name="Goodwin L."/>
            <person name="Pitluck S."/>
            <person name="Saunders E."/>
            <person name="Detter J.C."/>
            <person name="Han C."/>
            <person name="Tapia R."/>
            <person name="Land M."/>
            <person name="Hauser L."/>
            <person name="Kyrpides N."/>
            <person name="Mikhailova N."/>
            <person name="Sieprawska-Lupa M."/>
            <person name="Whitman W.B."/>
            <person name="Anderson I."/>
            <person name="Woyke T."/>
        </authorList>
    </citation>
    <scope>NUCLEOTIDE SEQUENCE [LARGE SCALE GENOMIC DNA]</scope>
    <source>
        <strain evidence="22">ATCC BAA-1072 / DSM 3721 / NBRC 107634 / OCM 161 / Z-7303</strain>
    </source>
</reference>
<feature type="binding site" evidence="18">
    <location>
        <position position="177"/>
    </location>
    <ligand>
        <name>ATP</name>
        <dbReference type="ChEBI" id="CHEBI:30616"/>
        <label>1</label>
    </ligand>
</feature>
<comment type="caution">
    <text evidence="18">Lacks conserved residue(s) required for the propagation of feature annotation.</text>
</comment>
<dbReference type="Pfam" id="PF02786">
    <property type="entry name" value="CPSase_L_D2"/>
    <property type="match status" value="2"/>
</dbReference>
<dbReference type="Proteomes" id="UP000000391">
    <property type="component" value="Chromosome"/>
</dbReference>
<dbReference type="SUPFAM" id="SSF52440">
    <property type="entry name" value="PreATP-grasp domain"/>
    <property type="match status" value="2"/>
</dbReference>
<feature type="binding site" evidence="18">
    <location>
        <position position="285"/>
    </location>
    <ligand>
        <name>ATP</name>
        <dbReference type="ChEBI" id="CHEBI:30616"/>
        <label>1</label>
    </ligand>
</feature>
<evidence type="ECO:0000256" key="16">
    <source>
        <dbReference type="ARBA" id="ARBA00057223"/>
    </source>
</evidence>
<comment type="cofactor">
    <cofactor evidence="1">
        <name>Mn(2+)</name>
        <dbReference type="ChEBI" id="CHEBI:29035"/>
    </cofactor>
</comment>
<keyword evidence="6 18" id="KW-0436">Ligase</keyword>
<evidence type="ECO:0000256" key="13">
    <source>
        <dbReference type="ARBA" id="ARBA00022975"/>
    </source>
</evidence>
<dbReference type="Pfam" id="PF02142">
    <property type="entry name" value="MGS"/>
    <property type="match status" value="1"/>
</dbReference>
<dbReference type="FunFam" id="1.10.1030.10:FF:000002">
    <property type="entry name" value="Carbamoyl-phosphate synthase large chain"/>
    <property type="match status" value="1"/>
</dbReference>
<dbReference type="FunFam" id="3.30.1490.20:FF:000001">
    <property type="entry name" value="Carbamoyl-phosphate synthase large chain"/>
    <property type="match status" value="1"/>
</dbReference>
<dbReference type="SUPFAM" id="SSF48108">
    <property type="entry name" value="Carbamoyl phosphate synthetase, large subunit connection domain"/>
    <property type="match status" value="1"/>
</dbReference>
<dbReference type="InterPro" id="IPR033937">
    <property type="entry name" value="MGS_CPS_CarB"/>
</dbReference>
<keyword evidence="14" id="KW-0464">Manganese</keyword>
<dbReference type="FunFam" id="3.30.470.20:FF:000013">
    <property type="entry name" value="Carbamoyl-phosphate synthase large chain"/>
    <property type="match status" value="1"/>
</dbReference>
<feature type="binding site" evidence="18">
    <location>
        <position position="285"/>
    </location>
    <ligand>
        <name>Mn(2+)</name>
        <dbReference type="ChEBI" id="CHEBI:29035"/>
        <label>1</label>
    </ligand>
</feature>
<keyword evidence="22" id="KW-1185">Reference proteome</keyword>
<dbReference type="EMBL" id="CP002069">
    <property type="protein sequence ID" value="ADI74299.1"/>
    <property type="molecule type" value="Genomic_DNA"/>
</dbReference>
<organism evidence="21 22">
    <name type="scientific">Methanohalobium evestigatum (strain ATCC BAA-1072 / DSM 3721 / NBRC 107634 / OCM 161 / Z-7303)</name>
    <dbReference type="NCBI Taxonomy" id="644295"/>
    <lineage>
        <taxon>Archaea</taxon>
        <taxon>Methanobacteriati</taxon>
        <taxon>Methanobacteriota</taxon>
        <taxon>Stenosarchaea group</taxon>
        <taxon>Methanomicrobia</taxon>
        <taxon>Methanosarcinales</taxon>
        <taxon>Methanosarcinaceae</taxon>
        <taxon>Methanohalobium</taxon>
    </lineage>
</organism>
<feature type="region of interest" description="Carboxyphosphate synthetic domain" evidence="18">
    <location>
        <begin position="1"/>
        <end position="400"/>
    </location>
</feature>
<comment type="pathway">
    <text evidence="2 18">Pyrimidine metabolism; UMP biosynthesis via de novo pathway; (S)-dihydroorotate from bicarbonate: step 1/3.</text>
</comment>
<dbReference type="Pfam" id="PF02787">
    <property type="entry name" value="CPSase_L_D3"/>
    <property type="match status" value="1"/>
</dbReference>
<dbReference type="UniPathway" id="UPA00068">
    <property type="reaction ID" value="UER00171"/>
</dbReference>